<dbReference type="Pfam" id="PF05721">
    <property type="entry name" value="PhyH"/>
    <property type="match status" value="1"/>
</dbReference>
<keyword evidence="2" id="KW-1185">Reference proteome</keyword>
<reference evidence="1 2" key="1">
    <citation type="submission" date="2020-08" db="EMBL/GenBank/DDBJ databases">
        <title>Functional genomics of gut bacteria from endangered species of beetles.</title>
        <authorList>
            <person name="Carlos-Shanley C."/>
        </authorList>
    </citation>
    <scope>NUCLEOTIDE SEQUENCE [LARGE SCALE GENOMIC DNA]</scope>
    <source>
        <strain evidence="1 2">S00198</strain>
    </source>
</reference>
<dbReference type="EMBL" id="JACHLK010000023">
    <property type="protein sequence ID" value="MBB6563793.1"/>
    <property type="molecule type" value="Genomic_DNA"/>
</dbReference>
<dbReference type="SUPFAM" id="SSF51197">
    <property type="entry name" value="Clavaminate synthase-like"/>
    <property type="match status" value="1"/>
</dbReference>
<proteinExistence type="predicted"/>
<dbReference type="GO" id="GO:0005506">
    <property type="term" value="F:iron ion binding"/>
    <property type="evidence" value="ECO:0007669"/>
    <property type="project" value="UniProtKB-ARBA"/>
</dbReference>
<keyword evidence="1" id="KW-0223">Dioxygenase</keyword>
<evidence type="ECO:0000313" key="2">
    <source>
        <dbReference type="Proteomes" id="UP000575083"/>
    </source>
</evidence>
<protein>
    <submittedName>
        <fullName evidence="1">Ectoine hydroxylase-related dioxygenase (Phytanoyl-CoA dioxygenase family)</fullName>
    </submittedName>
</protein>
<sequence>MLTNHPGEFNAQSPASAMAEKFARDGVVCLRGVLRPAEVARLREGIDANLAAPSPRAKVASRADDPGFFIEDFCNWQEIPAYWDVISQSALPEIAGKLTGSQKIRLYHDHMLTKESGTRQRTPWHQDQPYYNIEGSQNVSFWIPVDPVSRASTLELVAGSHRGPWLMPRTFMTNEAKWFPEGALADLPDIEADRAAYDIRGWAVEPGDAIAFNMLTLHASAGLEPGRRRRVFSVRMIGDDITHAPRRWKTSPDFPGLVDELPAGAPMAHALFPVLWTEGS</sequence>
<dbReference type="Gene3D" id="2.60.120.620">
    <property type="entry name" value="q2cbj1_9rhob like domain"/>
    <property type="match status" value="1"/>
</dbReference>
<evidence type="ECO:0000313" key="1">
    <source>
        <dbReference type="EMBL" id="MBB6563793.1"/>
    </source>
</evidence>
<dbReference type="PANTHER" id="PTHR20883">
    <property type="entry name" value="PHYTANOYL-COA DIOXYGENASE DOMAIN CONTAINING 1"/>
    <property type="match status" value="1"/>
</dbReference>
<dbReference type="GO" id="GO:0016706">
    <property type="term" value="F:2-oxoglutarate-dependent dioxygenase activity"/>
    <property type="evidence" value="ECO:0007669"/>
    <property type="project" value="UniProtKB-ARBA"/>
</dbReference>
<name>A0A7X0PKS6_9BURK</name>
<accession>A0A7X0PKS6</accession>
<keyword evidence="1" id="KW-0560">Oxidoreductase</keyword>
<dbReference type="InterPro" id="IPR008775">
    <property type="entry name" value="Phytyl_CoA_dOase-like"/>
</dbReference>
<organism evidence="1 2">
    <name type="scientific">Acidovorax soli</name>
    <dbReference type="NCBI Taxonomy" id="592050"/>
    <lineage>
        <taxon>Bacteria</taxon>
        <taxon>Pseudomonadati</taxon>
        <taxon>Pseudomonadota</taxon>
        <taxon>Betaproteobacteria</taxon>
        <taxon>Burkholderiales</taxon>
        <taxon>Comamonadaceae</taxon>
        <taxon>Acidovorax</taxon>
    </lineage>
</organism>
<comment type="caution">
    <text evidence="1">The sequence shown here is derived from an EMBL/GenBank/DDBJ whole genome shotgun (WGS) entry which is preliminary data.</text>
</comment>
<dbReference type="RefSeq" id="WP_184865175.1">
    <property type="nucleotide sequence ID" value="NZ_JACHLK010000023.1"/>
</dbReference>
<dbReference type="PANTHER" id="PTHR20883:SF49">
    <property type="entry name" value="PHYTANOYL-COA DIOXYGENASE"/>
    <property type="match status" value="1"/>
</dbReference>
<gene>
    <name evidence="1" type="ORF">HNP48_006519</name>
</gene>
<dbReference type="Proteomes" id="UP000575083">
    <property type="component" value="Unassembled WGS sequence"/>
</dbReference>
<dbReference type="AlphaFoldDB" id="A0A7X0PKS6"/>